<dbReference type="Proteomes" id="UP000485058">
    <property type="component" value="Unassembled WGS sequence"/>
</dbReference>
<feature type="non-terminal residue" evidence="1">
    <location>
        <position position="1"/>
    </location>
</feature>
<sequence>MTIGGGTAPKGVRRVKALLIDLDDTLYRCHQIPASCRSAIEAYIHQHLSVPLDQVPQLTSQLYFSHGTTLAGLVASGYKIDYDHWHQLVHHEAIDYSLLKPDPVLRNLLCSIDIPKFILTNADRKHAQICLDRLGLSDCFK</sequence>
<dbReference type="EMBL" id="BLLF01000756">
    <property type="protein sequence ID" value="GFH14703.1"/>
    <property type="molecule type" value="Genomic_DNA"/>
</dbReference>
<evidence type="ECO:0000313" key="2">
    <source>
        <dbReference type="Proteomes" id="UP000485058"/>
    </source>
</evidence>
<keyword evidence="2" id="KW-1185">Reference proteome</keyword>
<reference evidence="1 2" key="1">
    <citation type="submission" date="2020-02" db="EMBL/GenBank/DDBJ databases">
        <title>Draft genome sequence of Haematococcus lacustris strain NIES-144.</title>
        <authorList>
            <person name="Morimoto D."/>
            <person name="Nakagawa S."/>
            <person name="Yoshida T."/>
            <person name="Sawayama S."/>
        </authorList>
    </citation>
    <scope>NUCLEOTIDE SEQUENCE [LARGE SCALE GENOMIC DNA]</scope>
    <source>
        <strain evidence="1 2">NIES-144</strain>
    </source>
</reference>
<dbReference type="AlphaFoldDB" id="A0A699YWU2"/>
<name>A0A699YWU2_HAELA</name>
<dbReference type="SUPFAM" id="SSF56784">
    <property type="entry name" value="HAD-like"/>
    <property type="match status" value="1"/>
</dbReference>
<protein>
    <recommendedName>
        <fullName evidence="3">Pyrimidine 5-nucleotidase</fullName>
    </recommendedName>
</protein>
<dbReference type="InterPro" id="IPR036412">
    <property type="entry name" value="HAD-like_sf"/>
</dbReference>
<gene>
    <name evidence="1" type="ORF">HaLaN_10810</name>
</gene>
<evidence type="ECO:0000313" key="1">
    <source>
        <dbReference type="EMBL" id="GFH14703.1"/>
    </source>
</evidence>
<comment type="caution">
    <text evidence="1">The sequence shown here is derived from an EMBL/GenBank/DDBJ whole genome shotgun (WGS) entry which is preliminary data.</text>
</comment>
<dbReference type="PANTHER" id="PTHR12725:SF117">
    <property type="entry name" value="HALOACID DEHALOGENASE-LIKE HYDROLASE"/>
    <property type="match status" value="1"/>
</dbReference>
<proteinExistence type="predicted"/>
<dbReference type="PANTHER" id="PTHR12725">
    <property type="entry name" value="HALOACID DEHALOGENASE-LIKE HYDROLASE"/>
    <property type="match status" value="1"/>
</dbReference>
<feature type="non-terminal residue" evidence="1">
    <location>
        <position position="141"/>
    </location>
</feature>
<dbReference type="Gene3D" id="1.10.150.450">
    <property type="match status" value="1"/>
</dbReference>
<evidence type="ECO:0008006" key="3">
    <source>
        <dbReference type="Google" id="ProtNLM"/>
    </source>
</evidence>
<accession>A0A699YWU2</accession>
<organism evidence="1 2">
    <name type="scientific">Haematococcus lacustris</name>
    <name type="common">Green alga</name>
    <name type="synonym">Haematococcus pluvialis</name>
    <dbReference type="NCBI Taxonomy" id="44745"/>
    <lineage>
        <taxon>Eukaryota</taxon>
        <taxon>Viridiplantae</taxon>
        <taxon>Chlorophyta</taxon>
        <taxon>core chlorophytes</taxon>
        <taxon>Chlorophyceae</taxon>
        <taxon>CS clade</taxon>
        <taxon>Chlamydomonadales</taxon>
        <taxon>Haematococcaceae</taxon>
        <taxon>Haematococcus</taxon>
    </lineage>
</organism>